<feature type="transmembrane region" description="Helical" evidence="9">
    <location>
        <begin position="296"/>
        <end position="319"/>
    </location>
</feature>
<dbReference type="InterPro" id="IPR002401">
    <property type="entry name" value="Cyt_P450_E_grp-I"/>
</dbReference>
<keyword evidence="4 8" id="KW-0560">Oxidoreductase</keyword>
<keyword evidence="3 7" id="KW-0479">Metal-binding</keyword>
<reference evidence="10" key="1">
    <citation type="journal article" date="2020" name="Stud. Mycol.">
        <title>101 Dothideomycetes genomes: a test case for predicting lifestyles and emergence of pathogens.</title>
        <authorList>
            <person name="Haridas S."/>
            <person name="Albert R."/>
            <person name="Binder M."/>
            <person name="Bloem J."/>
            <person name="Labutti K."/>
            <person name="Salamov A."/>
            <person name="Andreopoulos B."/>
            <person name="Baker S."/>
            <person name="Barry K."/>
            <person name="Bills G."/>
            <person name="Bluhm B."/>
            <person name="Cannon C."/>
            <person name="Castanera R."/>
            <person name="Culley D."/>
            <person name="Daum C."/>
            <person name="Ezra D."/>
            <person name="Gonzalez J."/>
            <person name="Henrissat B."/>
            <person name="Kuo A."/>
            <person name="Liang C."/>
            <person name="Lipzen A."/>
            <person name="Lutzoni F."/>
            <person name="Magnuson J."/>
            <person name="Mondo S."/>
            <person name="Nolan M."/>
            <person name="Ohm R."/>
            <person name="Pangilinan J."/>
            <person name="Park H.-J."/>
            <person name="Ramirez L."/>
            <person name="Alfaro M."/>
            <person name="Sun H."/>
            <person name="Tritt A."/>
            <person name="Yoshinaga Y."/>
            <person name="Zwiers L.-H."/>
            <person name="Turgeon B."/>
            <person name="Goodwin S."/>
            <person name="Spatafora J."/>
            <person name="Crous P."/>
            <person name="Grigoriev I."/>
        </authorList>
    </citation>
    <scope>NUCLEOTIDE SEQUENCE</scope>
    <source>
        <strain evidence="10">CBS 116005</strain>
    </source>
</reference>
<dbReference type="GO" id="GO:0004497">
    <property type="term" value="F:monooxygenase activity"/>
    <property type="evidence" value="ECO:0007669"/>
    <property type="project" value="UniProtKB-KW"/>
</dbReference>
<dbReference type="InterPro" id="IPR050121">
    <property type="entry name" value="Cytochrome_P450_monoxygenase"/>
</dbReference>
<dbReference type="PANTHER" id="PTHR24305">
    <property type="entry name" value="CYTOCHROME P450"/>
    <property type="match status" value="1"/>
</dbReference>
<evidence type="ECO:0000256" key="9">
    <source>
        <dbReference type="SAM" id="Phobius"/>
    </source>
</evidence>
<keyword evidence="11" id="KW-1185">Reference proteome</keyword>
<dbReference type="InterPro" id="IPR017972">
    <property type="entry name" value="Cyt_P450_CS"/>
</dbReference>
<keyword evidence="5 7" id="KW-0408">Iron</keyword>
<dbReference type="Pfam" id="PF00067">
    <property type="entry name" value="p450"/>
    <property type="match status" value="1"/>
</dbReference>
<evidence type="ECO:0000256" key="1">
    <source>
        <dbReference type="ARBA" id="ARBA00001971"/>
    </source>
</evidence>
<dbReference type="GO" id="GO:0016705">
    <property type="term" value="F:oxidoreductase activity, acting on paired donors, with incorporation or reduction of molecular oxygen"/>
    <property type="evidence" value="ECO:0007669"/>
    <property type="project" value="InterPro"/>
</dbReference>
<evidence type="ECO:0000256" key="5">
    <source>
        <dbReference type="ARBA" id="ARBA00023004"/>
    </source>
</evidence>
<proteinExistence type="inferred from homology"/>
<dbReference type="PROSITE" id="PS00086">
    <property type="entry name" value="CYTOCHROME_P450"/>
    <property type="match status" value="1"/>
</dbReference>
<evidence type="ECO:0000256" key="6">
    <source>
        <dbReference type="ARBA" id="ARBA00023033"/>
    </source>
</evidence>
<accession>A0A6G1LL79</accession>
<dbReference type="AlphaFoldDB" id="A0A6G1LL79"/>
<dbReference type="InterPro" id="IPR036396">
    <property type="entry name" value="Cyt_P450_sf"/>
</dbReference>
<dbReference type="PRINTS" id="PR00385">
    <property type="entry name" value="P450"/>
</dbReference>
<evidence type="ECO:0000256" key="7">
    <source>
        <dbReference type="PIRSR" id="PIRSR602401-1"/>
    </source>
</evidence>
<protein>
    <submittedName>
        <fullName evidence="10">Cytochrome P450</fullName>
    </submittedName>
</protein>
<evidence type="ECO:0000256" key="4">
    <source>
        <dbReference type="ARBA" id="ARBA00023002"/>
    </source>
</evidence>
<evidence type="ECO:0000313" key="11">
    <source>
        <dbReference type="Proteomes" id="UP000799436"/>
    </source>
</evidence>
<feature type="binding site" description="axial binding residue" evidence="7">
    <location>
        <position position="442"/>
    </location>
    <ligand>
        <name>heme</name>
        <dbReference type="ChEBI" id="CHEBI:30413"/>
    </ligand>
    <ligandPart>
        <name>Fe</name>
        <dbReference type="ChEBI" id="CHEBI:18248"/>
    </ligandPart>
</feature>
<keyword evidence="9" id="KW-1133">Transmembrane helix</keyword>
<dbReference type="CDD" id="cd11062">
    <property type="entry name" value="CYP58-like"/>
    <property type="match status" value="1"/>
</dbReference>
<dbReference type="PANTHER" id="PTHR24305:SF157">
    <property type="entry name" value="N-ACETYLTRYPTOPHAN 6-HYDROXYLASE IVOC-RELATED"/>
    <property type="match status" value="1"/>
</dbReference>
<dbReference type="Gene3D" id="1.10.630.10">
    <property type="entry name" value="Cytochrome P450"/>
    <property type="match status" value="1"/>
</dbReference>
<dbReference type="PRINTS" id="PR00463">
    <property type="entry name" value="EP450I"/>
</dbReference>
<evidence type="ECO:0000256" key="2">
    <source>
        <dbReference type="ARBA" id="ARBA00010617"/>
    </source>
</evidence>
<evidence type="ECO:0000313" key="10">
    <source>
        <dbReference type="EMBL" id="KAF2773329.1"/>
    </source>
</evidence>
<evidence type="ECO:0000256" key="8">
    <source>
        <dbReference type="RuleBase" id="RU000461"/>
    </source>
</evidence>
<comment type="similarity">
    <text evidence="2 8">Belongs to the cytochrome P450 family.</text>
</comment>
<comment type="cofactor">
    <cofactor evidence="1 7">
        <name>heme</name>
        <dbReference type="ChEBI" id="CHEBI:30413"/>
    </cofactor>
</comment>
<dbReference type="OrthoDB" id="3945418at2759"/>
<evidence type="ECO:0000256" key="3">
    <source>
        <dbReference type="ARBA" id="ARBA00022723"/>
    </source>
</evidence>
<sequence length="501" mass="56579">MAIVQVDFSLIYLGLVLAAVYFSSVLLYRLCLSPLAIVPGPRLAAATSLYEFYYDGMKKGRFLWKIQELHARYGPIVRINPREVHINDIHFYDRIYASGPQHPRNKIRFMATHDESTFDTYDAEQHRARRSAMAASFSKQSIRSLEPTIRNTVERLIERMNNFANTEAVVNLKQMYSGLTLDVIAGYCFGESMVNMKQEQFGPDLLDAFNSLPQGHPIGRMFPWLFDLVSKIPAKFIATVDPKFRPLAEYEAKIDGQLAEVLAKEKPDGLRTVFHEIRDSKLPGSDKTISRFKSEAAIFLGAGTETTASALTVMSFFLTRNKDMLTRLRKEIIELKEKKLPAEALTVAELETLPFLTALIQESVRLSFGVPGRLPRIAPKEVLVYSGHRLPPGTVMSSSSYLIHTDPSIYPEPFAFRPERWLGDKNGLAGTFVPFGRGSRMCIGINLAYAEMYLTAAAMFTSFDFDLFETTRMDVDVAHDFFVGFPPLQSKGVRVRVSRHN</sequence>
<dbReference type="SUPFAM" id="SSF48264">
    <property type="entry name" value="Cytochrome P450"/>
    <property type="match status" value="1"/>
</dbReference>
<dbReference type="Proteomes" id="UP000799436">
    <property type="component" value="Unassembled WGS sequence"/>
</dbReference>
<name>A0A6G1LL79_9PEZI</name>
<feature type="transmembrane region" description="Helical" evidence="9">
    <location>
        <begin position="12"/>
        <end position="30"/>
    </location>
</feature>
<gene>
    <name evidence="10" type="ORF">EJ03DRAFT_127013</name>
</gene>
<dbReference type="EMBL" id="ML995811">
    <property type="protein sequence ID" value="KAF2773329.1"/>
    <property type="molecule type" value="Genomic_DNA"/>
</dbReference>
<organism evidence="10 11">
    <name type="scientific">Teratosphaeria nubilosa</name>
    <dbReference type="NCBI Taxonomy" id="161662"/>
    <lineage>
        <taxon>Eukaryota</taxon>
        <taxon>Fungi</taxon>
        <taxon>Dikarya</taxon>
        <taxon>Ascomycota</taxon>
        <taxon>Pezizomycotina</taxon>
        <taxon>Dothideomycetes</taxon>
        <taxon>Dothideomycetidae</taxon>
        <taxon>Mycosphaerellales</taxon>
        <taxon>Teratosphaeriaceae</taxon>
        <taxon>Teratosphaeria</taxon>
    </lineage>
</organism>
<keyword evidence="7 8" id="KW-0349">Heme</keyword>
<dbReference type="GO" id="GO:0020037">
    <property type="term" value="F:heme binding"/>
    <property type="evidence" value="ECO:0007669"/>
    <property type="project" value="InterPro"/>
</dbReference>
<dbReference type="GO" id="GO:0005506">
    <property type="term" value="F:iron ion binding"/>
    <property type="evidence" value="ECO:0007669"/>
    <property type="project" value="InterPro"/>
</dbReference>
<keyword evidence="6 8" id="KW-0503">Monooxygenase</keyword>
<keyword evidence="9" id="KW-0812">Transmembrane</keyword>
<keyword evidence="9" id="KW-0472">Membrane</keyword>
<dbReference type="InterPro" id="IPR001128">
    <property type="entry name" value="Cyt_P450"/>
</dbReference>